<dbReference type="InterPro" id="IPR025610">
    <property type="entry name" value="MYC/MYB_N"/>
</dbReference>
<dbReference type="Pfam" id="PF22754">
    <property type="entry name" value="bHLH-TF_ACT-like_plant"/>
    <property type="match status" value="1"/>
</dbReference>
<evidence type="ECO:0000256" key="1">
    <source>
        <dbReference type="ARBA" id="ARBA00004123"/>
    </source>
</evidence>
<comment type="subcellular location">
    <subcellularLocation>
        <location evidence="1">Nucleus</location>
    </subcellularLocation>
</comment>
<evidence type="ECO:0000256" key="5">
    <source>
        <dbReference type="ARBA" id="ARBA00023242"/>
    </source>
</evidence>
<dbReference type="GO" id="GO:0080090">
    <property type="term" value="P:regulation of primary metabolic process"/>
    <property type="evidence" value="ECO:0007669"/>
    <property type="project" value="UniProtKB-ARBA"/>
</dbReference>
<dbReference type="GO" id="GO:0005634">
    <property type="term" value="C:nucleus"/>
    <property type="evidence" value="ECO:0007669"/>
    <property type="project" value="UniProtKB-SubCell"/>
</dbReference>
<gene>
    <name evidence="9" type="primary">LOC113850531</name>
</gene>
<keyword evidence="4" id="KW-0804">Transcription</keyword>
<evidence type="ECO:0000259" key="7">
    <source>
        <dbReference type="Pfam" id="PF22754"/>
    </source>
</evidence>
<dbReference type="PANTHER" id="PTHR46266:SF1">
    <property type="entry name" value="TRANSCRIPTION FACTOR MYC1"/>
    <property type="match status" value="1"/>
</dbReference>
<dbReference type="AlphaFoldDB" id="A0A8B8JZL1"/>
<feature type="domain" description="Plant bHLH transcription factor ACT-like" evidence="7">
    <location>
        <begin position="534"/>
        <end position="609"/>
    </location>
</feature>
<dbReference type="PANTHER" id="PTHR46266">
    <property type="entry name" value="TRANSCRIPTION FACTOR TT8"/>
    <property type="match status" value="1"/>
</dbReference>
<accession>A0A8B8JZL1</accession>
<evidence type="ECO:0000313" key="8">
    <source>
        <dbReference type="Proteomes" id="UP000694853"/>
    </source>
</evidence>
<reference evidence="8" key="1">
    <citation type="journal article" date="2019" name="Toxins">
        <title>Detection of Abrin-Like and Prepropulchellin-Like Toxin Genes and Transcripts Using Whole Genome Sequencing and Full-Length Transcript Sequencing of Abrus precatorius.</title>
        <authorList>
            <person name="Hovde B.T."/>
            <person name="Daligault H.E."/>
            <person name="Hanschen E.R."/>
            <person name="Kunde Y.A."/>
            <person name="Johnson M.B."/>
            <person name="Starkenburg S.R."/>
            <person name="Johnson S.L."/>
        </authorList>
    </citation>
    <scope>NUCLEOTIDE SEQUENCE [LARGE SCALE GENOMIC DNA]</scope>
</reference>
<dbReference type="KEGG" id="aprc:113850531"/>
<keyword evidence="5" id="KW-0539">Nucleus</keyword>
<dbReference type="GeneID" id="113850531"/>
<proteinExistence type="predicted"/>
<feature type="domain" description="Transcription factor MYC/MYB N-terminal" evidence="6">
    <location>
        <begin position="5"/>
        <end position="188"/>
    </location>
</feature>
<organism evidence="8 9">
    <name type="scientific">Abrus precatorius</name>
    <name type="common">Indian licorice</name>
    <name type="synonym">Glycine abrus</name>
    <dbReference type="NCBI Taxonomy" id="3816"/>
    <lineage>
        <taxon>Eukaryota</taxon>
        <taxon>Viridiplantae</taxon>
        <taxon>Streptophyta</taxon>
        <taxon>Embryophyta</taxon>
        <taxon>Tracheophyta</taxon>
        <taxon>Spermatophyta</taxon>
        <taxon>Magnoliopsida</taxon>
        <taxon>eudicotyledons</taxon>
        <taxon>Gunneridae</taxon>
        <taxon>Pentapetalae</taxon>
        <taxon>rosids</taxon>
        <taxon>fabids</taxon>
        <taxon>Fabales</taxon>
        <taxon>Fabaceae</taxon>
        <taxon>Papilionoideae</taxon>
        <taxon>50 kb inversion clade</taxon>
        <taxon>NPAAA clade</taxon>
        <taxon>indigoferoid/millettioid clade</taxon>
        <taxon>Abreae</taxon>
        <taxon>Abrus</taxon>
    </lineage>
</organism>
<dbReference type="OrthoDB" id="690068at2759"/>
<evidence type="ECO:0000259" key="6">
    <source>
        <dbReference type="Pfam" id="PF14215"/>
    </source>
</evidence>
<evidence type="ECO:0000256" key="2">
    <source>
        <dbReference type="ARBA" id="ARBA00023015"/>
    </source>
</evidence>
<dbReference type="Proteomes" id="UP000694853">
    <property type="component" value="Unplaced"/>
</dbReference>
<dbReference type="RefSeq" id="XP_027336895.1">
    <property type="nucleotide sequence ID" value="XM_027481094.1"/>
</dbReference>
<keyword evidence="8" id="KW-1185">Reference proteome</keyword>
<keyword evidence="3" id="KW-0010">Activator</keyword>
<dbReference type="Pfam" id="PF14215">
    <property type="entry name" value="bHLH-MYC_N"/>
    <property type="match status" value="1"/>
</dbReference>
<evidence type="ECO:0000313" key="9">
    <source>
        <dbReference type="RefSeq" id="XP_027336895.1"/>
    </source>
</evidence>
<sequence>MHKNLSTQLAVAVRSIQWSYGIFWAPSTTQQRVLEWRDGYYNGDIKTRKTVQSMEMKADKIGLQRSEQLKELYEFLLVGEADTQTKRPSAALVPEDLSDSEWYYLVCMSFVFNDNQSLPGRALEIGDTVWLCNAQHADNKDFSRSLLAKSASIQTVVCFPYQGGVIEIGTTELVAEDPNLIQHVKACFLEISKPICSDKSSSTLDKPHDDKYPTCTKGDPRILDTMTLENSCSHEEEIKFDHDPINEFHDDDNEDSNAMDESMIEGINGGHSQAQFVNDALIIGAPDSLSSCDCMHEASEKQGRASKSVSQVQLREFQDCNHSNRSFLDTGADEDLYYTRTLCAVLGNSSIFKPKPCAGDSNYKSSFVKWNKETVSAWKGPRFQQSMLKKTLLKVPFMHRNCSSLKSQKENERMKWTSKLENTDSFMGNAFSDKKLELKSYEVDKISILGDTIKYLKELETRVEELESYMNIADSEARTKRKCLDVLEQMSDNYGARKICMGMKPWINKRKACDIDEIDTDIDRVVSEEAKSLDVKVNMKEQEVLIEMKCPYRKHVLYDIMDTINNLHLDAHTVESSTFDGVFTLTLKTKFRGAATAPIRMIKEALWKVSGNI</sequence>
<name>A0A8B8JZL1_ABRPR</name>
<evidence type="ECO:0000256" key="4">
    <source>
        <dbReference type="ARBA" id="ARBA00023163"/>
    </source>
</evidence>
<keyword evidence="2" id="KW-0805">Transcription regulation</keyword>
<dbReference type="InterPro" id="IPR054502">
    <property type="entry name" value="bHLH-TF_ACT-like_plant"/>
</dbReference>
<evidence type="ECO:0000256" key="3">
    <source>
        <dbReference type="ARBA" id="ARBA00023159"/>
    </source>
</evidence>
<reference evidence="9" key="2">
    <citation type="submission" date="2025-08" db="UniProtKB">
        <authorList>
            <consortium name="RefSeq"/>
        </authorList>
    </citation>
    <scope>IDENTIFICATION</scope>
    <source>
        <tissue evidence="9">Young leaves</tissue>
    </source>
</reference>
<protein>
    <submittedName>
        <fullName evidence="9">Transcription factor EGL1-like</fullName>
    </submittedName>
</protein>